<keyword evidence="3" id="KW-1185">Reference proteome</keyword>
<evidence type="ECO:0000256" key="1">
    <source>
        <dbReference type="SAM" id="MobiDB-lite"/>
    </source>
</evidence>
<sequence length="53" mass="6264">MADSIAEERRQKRLAQQLRANLVRRKQQAREREEMREKTGHDEAEHPQGVPAK</sequence>
<reference evidence="2 3" key="1">
    <citation type="submission" date="2016-11" db="EMBL/GenBank/DDBJ databases">
        <title>Comparative genomics of Bartonella apis.</title>
        <authorList>
            <person name="Engel P."/>
        </authorList>
    </citation>
    <scope>NUCLEOTIDE SEQUENCE [LARGE SCALE GENOMIC DNA]</scope>
    <source>
        <strain evidence="2 3">BBC0178</strain>
    </source>
</reference>
<dbReference type="Proteomes" id="UP000189660">
    <property type="component" value="Chromosome"/>
</dbReference>
<dbReference type="EMBL" id="CP015820">
    <property type="protein sequence ID" value="AQT43484.1"/>
    <property type="molecule type" value="Genomic_DNA"/>
</dbReference>
<protein>
    <submittedName>
        <fullName evidence="2">Uncharacterized protein</fullName>
    </submittedName>
</protein>
<dbReference type="RefSeq" id="WP_188317732.1">
    <property type="nucleotide sequence ID" value="NZ_CAXTKO020000001.1"/>
</dbReference>
<feature type="region of interest" description="Disordered" evidence="1">
    <location>
        <begin position="18"/>
        <end position="53"/>
    </location>
</feature>
<evidence type="ECO:0000313" key="3">
    <source>
        <dbReference type="Proteomes" id="UP000189660"/>
    </source>
</evidence>
<evidence type="ECO:0000313" key="2">
    <source>
        <dbReference type="EMBL" id="AQT43484.1"/>
    </source>
</evidence>
<organism evidence="2 3">
    <name type="scientific">Bartonella apihabitans</name>
    <dbReference type="NCBI Taxonomy" id="2750929"/>
    <lineage>
        <taxon>Bacteria</taxon>
        <taxon>Pseudomonadati</taxon>
        <taxon>Pseudomonadota</taxon>
        <taxon>Alphaproteobacteria</taxon>
        <taxon>Hyphomicrobiales</taxon>
        <taxon>Bartonellaceae</taxon>
        <taxon>Bartonella</taxon>
    </lineage>
</organism>
<accession>A0A1U9MDW4</accession>
<dbReference type="KEGG" id="bapa:BBC0178_020520"/>
<proteinExistence type="predicted"/>
<dbReference type="GeneID" id="99980726"/>
<dbReference type="AlphaFoldDB" id="A0A1U9MDW4"/>
<feature type="compositionally biased region" description="Basic and acidic residues" evidence="1">
    <location>
        <begin position="28"/>
        <end position="46"/>
    </location>
</feature>
<name>A0A1U9MDW4_9HYPH</name>
<gene>
    <name evidence="2" type="ORF">BBC0178_020520</name>
</gene>